<evidence type="ECO:0000256" key="6">
    <source>
        <dbReference type="ARBA" id="ARBA00022692"/>
    </source>
</evidence>
<evidence type="ECO:0000256" key="8">
    <source>
        <dbReference type="ARBA" id="ARBA00022989"/>
    </source>
</evidence>
<evidence type="ECO:0000256" key="2">
    <source>
        <dbReference type="ARBA" id="ARBA00008892"/>
    </source>
</evidence>
<name>G8J8J5_9DIPT</name>
<evidence type="ECO:0000256" key="12">
    <source>
        <dbReference type="RuleBase" id="RU003661"/>
    </source>
</evidence>
<dbReference type="GeneID" id="11341046"/>
<dbReference type="Pfam" id="PF00895">
    <property type="entry name" value="ATP-synt_8"/>
    <property type="match status" value="1"/>
</dbReference>
<evidence type="ECO:0000256" key="11">
    <source>
        <dbReference type="ARBA" id="ARBA00023136"/>
    </source>
</evidence>
<reference evidence="14" key="1">
    <citation type="journal article" date="2012" name="Genome Biol. Evol.">
        <title>Mitochondrial genome sequences of Nematocera (lower Diptera): evidence of rearrangement following a complete genome duplication in a winter crane fly.</title>
        <authorList>
            <person name="Beckenbach A.T."/>
        </authorList>
    </citation>
    <scope>NUCLEOTIDE SEQUENCE</scope>
</reference>
<evidence type="ECO:0000313" key="14">
    <source>
        <dbReference type="EMBL" id="AET13113.1"/>
    </source>
</evidence>
<keyword evidence="8 13" id="KW-1133">Transmembrane helix</keyword>
<dbReference type="GO" id="GO:0015078">
    <property type="term" value="F:proton transmembrane transporter activity"/>
    <property type="evidence" value="ECO:0007669"/>
    <property type="project" value="InterPro"/>
</dbReference>
<protein>
    <recommendedName>
        <fullName evidence="12">ATP synthase complex subunit 8</fullName>
    </recommendedName>
</protein>
<gene>
    <name evidence="14" type="primary">ATP8</name>
</gene>
<dbReference type="RefSeq" id="YP_004934862.1">
    <property type="nucleotide sequence ID" value="NC_016173.1"/>
</dbReference>
<dbReference type="GO" id="GO:0031966">
    <property type="term" value="C:mitochondrial membrane"/>
    <property type="evidence" value="ECO:0007669"/>
    <property type="project" value="UniProtKB-SubCell"/>
</dbReference>
<dbReference type="GO" id="GO:0045259">
    <property type="term" value="C:proton-transporting ATP synthase complex"/>
    <property type="evidence" value="ECO:0007669"/>
    <property type="project" value="UniProtKB-KW"/>
</dbReference>
<organism evidence="14">
    <name type="scientific">Paracladura trichoptera</name>
    <dbReference type="NCBI Taxonomy" id="1111055"/>
    <lineage>
        <taxon>Eukaryota</taxon>
        <taxon>Metazoa</taxon>
        <taxon>Ecdysozoa</taxon>
        <taxon>Arthropoda</taxon>
        <taxon>Hexapoda</taxon>
        <taxon>Insecta</taxon>
        <taxon>Pterygota</taxon>
        <taxon>Neoptera</taxon>
        <taxon>Endopterygota</taxon>
        <taxon>Diptera</taxon>
        <taxon>Nematocera</taxon>
        <taxon>Trichoceroidea</taxon>
        <taxon>Trichoceridae</taxon>
        <taxon>Paracladura</taxon>
    </lineage>
</organism>
<evidence type="ECO:0000256" key="7">
    <source>
        <dbReference type="ARBA" id="ARBA00022781"/>
    </source>
</evidence>
<dbReference type="EMBL" id="JN861751">
    <property type="protein sequence ID" value="AET13113.1"/>
    <property type="molecule type" value="Genomic_DNA"/>
</dbReference>
<keyword evidence="11 13" id="KW-0472">Membrane</keyword>
<evidence type="ECO:0000256" key="13">
    <source>
        <dbReference type="SAM" id="Phobius"/>
    </source>
</evidence>
<evidence type="ECO:0000256" key="4">
    <source>
        <dbReference type="ARBA" id="ARBA00022448"/>
    </source>
</evidence>
<evidence type="ECO:0000256" key="1">
    <source>
        <dbReference type="ARBA" id="ARBA00004304"/>
    </source>
</evidence>
<keyword evidence="4 12" id="KW-0813">Transport</keyword>
<dbReference type="AlphaFoldDB" id="G8J8J5"/>
<proteinExistence type="inferred from homology"/>
<comment type="similarity">
    <text evidence="2 12">Belongs to the ATPase protein 8 family.</text>
</comment>
<keyword evidence="5 12" id="KW-0138">CF(0)</keyword>
<sequence length="54" mass="6764">MPQMSPLKWLTLFMMFSFILLLFNIMNYFIYHNPYINNLNLKKNIFNTTMPWKW</sequence>
<keyword evidence="6 12" id="KW-0812">Transmembrane</keyword>
<feature type="transmembrane region" description="Helical" evidence="13">
    <location>
        <begin position="12"/>
        <end position="31"/>
    </location>
</feature>
<evidence type="ECO:0000256" key="10">
    <source>
        <dbReference type="ARBA" id="ARBA00023128"/>
    </source>
</evidence>
<comment type="subunit">
    <text evidence="3">F-type ATPases have 2 components, CF(1) - the catalytic core - and CF(0) - the membrane proton channel.</text>
</comment>
<dbReference type="GO" id="GO:0015986">
    <property type="term" value="P:proton motive force-driven ATP synthesis"/>
    <property type="evidence" value="ECO:0007669"/>
    <property type="project" value="InterPro"/>
</dbReference>
<evidence type="ECO:0000256" key="9">
    <source>
        <dbReference type="ARBA" id="ARBA00023065"/>
    </source>
</evidence>
<comment type="subcellular location">
    <subcellularLocation>
        <location evidence="1 12">Mitochondrion membrane</location>
        <topology evidence="1 12">Single-pass membrane protein</topology>
    </subcellularLocation>
</comment>
<dbReference type="InterPro" id="IPR001421">
    <property type="entry name" value="ATP8_metazoa"/>
</dbReference>
<evidence type="ECO:0000256" key="5">
    <source>
        <dbReference type="ARBA" id="ARBA00022547"/>
    </source>
</evidence>
<keyword evidence="9 12" id="KW-0406">Ion transport</keyword>
<accession>G8J8J5</accession>
<keyword evidence="10 12" id="KW-0496">Mitochondrion</keyword>
<geneLocation type="mitochondrion" evidence="14"/>
<keyword evidence="7 12" id="KW-0375">Hydrogen ion transport</keyword>
<dbReference type="CTD" id="4509"/>
<evidence type="ECO:0000256" key="3">
    <source>
        <dbReference type="ARBA" id="ARBA00011291"/>
    </source>
</evidence>